<evidence type="ECO:0008006" key="4">
    <source>
        <dbReference type="Google" id="ProtNLM"/>
    </source>
</evidence>
<keyword evidence="1" id="KW-1133">Transmembrane helix</keyword>
<keyword evidence="1" id="KW-0472">Membrane</keyword>
<protein>
    <recommendedName>
        <fullName evidence="4">PepSY-associated TM helix domain protein</fullName>
    </recommendedName>
</protein>
<dbReference type="EMBL" id="CP002209">
    <property type="protein sequence ID" value="ADN74385.1"/>
    <property type="molecule type" value="Genomic_DNA"/>
</dbReference>
<dbReference type="KEGG" id="fbl:Fbal_0171"/>
<evidence type="ECO:0000313" key="3">
    <source>
        <dbReference type="Proteomes" id="UP000006683"/>
    </source>
</evidence>
<reference evidence="2 3" key="1">
    <citation type="journal article" date="2010" name="Stand. Genomic Sci.">
        <title>Complete genome sequence of Ferrimonas balearica type strain (PAT).</title>
        <authorList>
            <person name="Nolan M."/>
            <person name="Sikorski J."/>
            <person name="Davenport K."/>
            <person name="Lucas S."/>
            <person name="Glavina Del Rio T."/>
            <person name="Tice H."/>
            <person name="Cheng J."/>
            <person name="Goodwin L."/>
            <person name="Pitluck S."/>
            <person name="Liolios K."/>
            <person name="Ivanova N."/>
            <person name="Mavromatis K."/>
            <person name="Ovchinnikova G."/>
            <person name="Pati A."/>
            <person name="Chen A."/>
            <person name="Palaniappan K."/>
            <person name="Land M."/>
            <person name="Hauser L."/>
            <person name="Chang Y."/>
            <person name="Jeffries C."/>
            <person name="Tapia R."/>
            <person name="Brettin T."/>
            <person name="Detter J."/>
            <person name="Han C."/>
            <person name="Yasawong M."/>
            <person name="Rohde M."/>
            <person name="Tindall B."/>
            <person name="Goker M."/>
            <person name="Woyke T."/>
            <person name="Bristow J."/>
            <person name="Eisen J."/>
            <person name="Markowitz V."/>
            <person name="Hugenholtz P."/>
            <person name="Kyrpides N."/>
            <person name="Klenk H."/>
            <person name="Lapidus A."/>
        </authorList>
    </citation>
    <scope>NUCLEOTIDE SEQUENCE [LARGE SCALE GENOMIC DNA]</scope>
    <source>
        <strain evidence="3">DSM 9799 / CCM 4581 / KCTC 23876 / PAT</strain>
    </source>
</reference>
<feature type="transmembrane region" description="Helical" evidence="1">
    <location>
        <begin position="17"/>
        <end position="38"/>
    </location>
</feature>
<dbReference type="RefSeq" id="WP_013343691.1">
    <property type="nucleotide sequence ID" value="NC_014541.1"/>
</dbReference>
<dbReference type="GeneID" id="67180410"/>
<dbReference type="HOGENOM" id="CLU_066006_0_0_6"/>
<gene>
    <name evidence="2" type="ordered locus">Fbal_0171</name>
</gene>
<organism evidence="2 3">
    <name type="scientific">Ferrimonas balearica (strain DSM 9799 / CCM 4581 / KCTC 23876 / PAT)</name>
    <dbReference type="NCBI Taxonomy" id="550540"/>
    <lineage>
        <taxon>Bacteria</taxon>
        <taxon>Pseudomonadati</taxon>
        <taxon>Pseudomonadota</taxon>
        <taxon>Gammaproteobacteria</taxon>
        <taxon>Alteromonadales</taxon>
        <taxon>Ferrimonadaceae</taxon>
        <taxon>Ferrimonas</taxon>
    </lineage>
</organism>
<evidence type="ECO:0000256" key="1">
    <source>
        <dbReference type="SAM" id="Phobius"/>
    </source>
</evidence>
<dbReference type="STRING" id="550540.Fbal_0171"/>
<evidence type="ECO:0000313" key="2">
    <source>
        <dbReference type="EMBL" id="ADN74385.1"/>
    </source>
</evidence>
<proteinExistence type="predicted"/>
<dbReference type="Proteomes" id="UP000006683">
    <property type="component" value="Chromosome"/>
</dbReference>
<accession>E1SKZ1</accession>
<sequence length="233" mass="26625">MTRSLSPIIQTRRWHRLLMWVIGLQMVIWAISGSYFALMNIHFIHGDHLVTPPARALSAESYRVPFNDLRARYPDATGFSLTRIAEQPVIQMTIQGQLRLLDPQTGALLPPVSESLAKRIGQQAYQGSGTLSAAPLLTDTAPSELSPRHLPAWRLDYDDWGQTSLYISQLSGELVTKRHRYWRWFDQLWYLHILDYDDGEDLNNLLLRTAACLALAGTLSGALLLWFRLRRRS</sequence>
<dbReference type="OrthoDB" id="9806195at2"/>
<name>E1SKZ1_FERBD</name>
<keyword evidence="3" id="KW-1185">Reference proteome</keyword>
<keyword evidence="1" id="KW-0812">Transmembrane</keyword>
<feature type="transmembrane region" description="Helical" evidence="1">
    <location>
        <begin position="205"/>
        <end position="227"/>
    </location>
</feature>
<dbReference type="AlphaFoldDB" id="E1SKZ1"/>
<dbReference type="eggNOG" id="COG3182">
    <property type="taxonomic scope" value="Bacteria"/>
</dbReference>